<dbReference type="EMBL" id="JBAWKS010000002">
    <property type="protein sequence ID" value="MEI4551175.1"/>
    <property type="molecule type" value="Genomic_DNA"/>
</dbReference>
<organism evidence="1 2">
    <name type="scientific">Pseudoalteromonas spongiae</name>
    <dbReference type="NCBI Taxonomy" id="298657"/>
    <lineage>
        <taxon>Bacteria</taxon>
        <taxon>Pseudomonadati</taxon>
        <taxon>Pseudomonadota</taxon>
        <taxon>Gammaproteobacteria</taxon>
        <taxon>Alteromonadales</taxon>
        <taxon>Pseudoalteromonadaceae</taxon>
        <taxon>Pseudoalteromonas</taxon>
    </lineage>
</organism>
<evidence type="ECO:0000313" key="2">
    <source>
        <dbReference type="Proteomes" id="UP001382455"/>
    </source>
</evidence>
<dbReference type="RefSeq" id="WP_336436193.1">
    <property type="nucleotide sequence ID" value="NZ_JBAWKS010000002.1"/>
</dbReference>
<protein>
    <submittedName>
        <fullName evidence="1">Uncharacterized protein</fullName>
    </submittedName>
</protein>
<name>A0ABU8EW23_9GAMM</name>
<gene>
    <name evidence="1" type="ORF">WAE96_15995</name>
</gene>
<accession>A0ABU8EW23</accession>
<evidence type="ECO:0000313" key="1">
    <source>
        <dbReference type="EMBL" id="MEI4551175.1"/>
    </source>
</evidence>
<dbReference type="Proteomes" id="UP001382455">
    <property type="component" value="Unassembled WGS sequence"/>
</dbReference>
<keyword evidence="2" id="KW-1185">Reference proteome</keyword>
<proteinExistence type="predicted"/>
<reference evidence="1 2" key="1">
    <citation type="submission" date="2023-12" db="EMBL/GenBank/DDBJ databases">
        <title>Friends and Foes: Symbiotic and Algicidal bacterial influence on Karenia brevis blooms.</title>
        <authorList>
            <person name="Fei C."/>
            <person name="Mohamed A.R."/>
            <person name="Booker A."/>
            <person name="Arshad M."/>
            <person name="Klass S."/>
            <person name="Ahn S."/>
            <person name="Gilbert P.M."/>
            <person name="Heil C.A."/>
            <person name="Martinez J.M."/>
            <person name="Amin S.A."/>
        </authorList>
    </citation>
    <scope>NUCLEOTIDE SEQUENCE [LARGE SCALE GENOMIC DNA]</scope>
    <source>
        <strain evidence="1 2">CE15</strain>
    </source>
</reference>
<comment type="caution">
    <text evidence="1">The sequence shown here is derived from an EMBL/GenBank/DDBJ whole genome shotgun (WGS) entry which is preliminary data.</text>
</comment>
<sequence length="84" mass="9638">MKLQNYGYIKSEYVPFEGEYAYSKAFSSGIVGFTFSQNQLLVSVGESADKQELVFEMLQDACEILFPLGFEIYDVMQQEWLARA</sequence>